<accession>A0A4R3NDU8</accession>
<dbReference type="InterPro" id="IPR000182">
    <property type="entry name" value="GNAT_dom"/>
</dbReference>
<dbReference type="Pfam" id="PF13302">
    <property type="entry name" value="Acetyltransf_3"/>
    <property type="match status" value="1"/>
</dbReference>
<dbReference type="PROSITE" id="PS51186">
    <property type="entry name" value="GNAT"/>
    <property type="match status" value="1"/>
</dbReference>
<dbReference type="OrthoDB" id="9785602at2"/>
<gene>
    <name evidence="2" type="ORF">EDD68_101478</name>
</gene>
<evidence type="ECO:0000259" key="1">
    <source>
        <dbReference type="PROSITE" id="PS51186"/>
    </source>
</evidence>
<evidence type="ECO:0000313" key="2">
    <source>
        <dbReference type="EMBL" id="TCT27110.1"/>
    </source>
</evidence>
<dbReference type="PANTHER" id="PTHR43415:SF3">
    <property type="entry name" value="GNAT-FAMILY ACETYLTRANSFERASE"/>
    <property type="match status" value="1"/>
</dbReference>
<keyword evidence="3" id="KW-1185">Reference proteome</keyword>
<organism evidence="2 3">
    <name type="scientific">Melghiribacillus thermohalophilus</name>
    <dbReference type="NCBI Taxonomy" id="1324956"/>
    <lineage>
        <taxon>Bacteria</taxon>
        <taxon>Bacillati</taxon>
        <taxon>Bacillota</taxon>
        <taxon>Bacilli</taxon>
        <taxon>Bacillales</taxon>
        <taxon>Bacillaceae</taxon>
        <taxon>Melghiribacillus</taxon>
    </lineage>
</organism>
<dbReference type="PANTHER" id="PTHR43415">
    <property type="entry name" value="SPERMIDINE N(1)-ACETYLTRANSFERASE"/>
    <property type="match status" value="1"/>
</dbReference>
<dbReference type="Gene3D" id="3.40.630.30">
    <property type="match status" value="1"/>
</dbReference>
<feature type="domain" description="N-acetyltransferase" evidence="1">
    <location>
        <begin position="7"/>
        <end position="170"/>
    </location>
</feature>
<name>A0A4R3NDU8_9BACI</name>
<dbReference type="AlphaFoldDB" id="A0A4R3NDU8"/>
<dbReference type="GO" id="GO:0016747">
    <property type="term" value="F:acyltransferase activity, transferring groups other than amino-acyl groups"/>
    <property type="evidence" value="ECO:0007669"/>
    <property type="project" value="InterPro"/>
</dbReference>
<dbReference type="SUPFAM" id="SSF55729">
    <property type="entry name" value="Acyl-CoA N-acyltransferases (Nat)"/>
    <property type="match status" value="1"/>
</dbReference>
<dbReference type="RefSeq" id="WP_132370600.1">
    <property type="nucleotide sequence ID" value="NZ_SMAN01000001.1"/>
</dbReference>
<keyword evidence="2" id="KW-0808">Transferase</keyword>
<dbReference type="EMBL" id="SMAN01000001">
    <property type="protein sequence ID" value="TCT27110.1"/>
    <property type="molecule type" value="Genomic_DNA"/>
</dbReference>
<sequence>MILGKSVYLRPIEKEDMKSYHQAIHNEDIRFLTGTRNTITLEQAYEYYERITSDETRHDFAICLKDQHTIIGDLTILDIDNINRKGGFRIAIHHPDYFNKGYGTEAVRLALKYSFEDLSLNRLQLEVYSHNPRGIRAYEKAGFKQEGVIRESLFLNGRYFDEIIMGILRKEYEQLYQ</sequence>
<dbReference type="InterPro" id="IPR016181">
    <property type="entry name" value="Acyl_CoA_acyltransferase"/>
</dbReference>
<protein>
    <submittedName>
        <fullName evidence="2">RimJ/RimL family protein N-acetyltransferase</fullName>
    </submittedName>
</protein>
<comment type="caution">
    <text evidence="2">The sequence shown here is derived from an EMBL/GenBank/DDBJ whole genome shotgun (WGS) entry which is preliminary data.</text>
</comment>
<reference evidence="2 3" key="1">
    <citation type="submission" date="2019-03" db="EMBL/GenBank/DDBJ databases">
        <title>Genomic Encyclopedia of Type Strains, Phase IV (KMG-IV): sequencing the most valuable type-strain genomes for metagenomic binning, comparative biology and taxonomic classification.</title>
        <authorList>
            <person name="Goeker M."/>
        </authorList>
    </citation>
    <scope>NUCLEOTIDE SEQUENCE [LARGE SCALE GENOMIC DNA]</scope>
    <source>
        <strain evidence="2 3">DSM 25894</strain>
    </source>
</reference>
<evidence type="ECO:0000313" key="3">
    <source>
        <dbReference type="Proteomes" id="UP000294650"/>
    </source>
</evidence>
<proteinExistence type="predicted"/>
<dbReference type="Proteomes" id="UP000294650">
    <property type="component" value="Unassembled WGS sequence"/>
</dbReference>